<proteinExistence type="predicted"/>
<dbReference type="AlphaFoldDB" id="A0A2N1MD53"/>
<organism evidence="2 3">
    <name type="scientific">Rhizophagus irregularis</name>
    <dbReference type="NCBI Taxonomy" id="588596"/>
    <lineage>
        <taxon>Eukaryota</taxon>
        <taxon>Fungi</taxon>
        <taxon>Fungi incertae sedis</taxon>
        <taxon>Mucoromycota</taxon>
        <taxon>Glomeromycotina</taxon>
        <taxon>Glomeromycetes</taxon>
        <taxon>Glomerales</taxon>
        <taxon>Glomeraceae</taxon>
        <taxon>Rhizophagus</taxon>
    </lineage>
</organism>
<evidence type="ECO:0000256" key="1">
    <source>
        <dbReference type="SAM" id="Coils"/>
    </source>
</evidence>
<accession>A0A2N1MD53</accession>
<feature type="coiled-coil region" evidence="1">
    <location>
        <begin position="100"/>
        <end position="127"/>
    </location>
</feature>
<gene>
    <name evidence="2" type="ORF">RhiirC2_287240</name>
</gene>
<name>A0A2N1MD53_9GLOM</name>
<reference evidence="2 3" key="1">
    <citation type="submission" date="2016-04" db="EMBL/GenBank/DDBJ databases">
        <title>Genome analyses suggest a sexual origin of heterokaryosis in a supposedly ancient asexual fungus.</title>
        <authorList>
            <person name="Ropars J."/>
            <person name="Sedzielewska K."/>
            <person name="Noel J."/>
            <person name="Charron P."/>
            <person name="Farinelli L."/>
            <person name="Marton T."/>
            <person name="Kruger M."/>
            <person name="Pelin A."/>
            <person name="Brachmann A."/>
            <person name="Corradi N."/>
        </authorList>
    </citation>
    <scope>NUCLEOTIDE SEQUENCE [LARGE SCALE GENOMIC DNA]</scope>
    <source>
        <strain evidence="2 3">C2</strain>
    </source>
</reference>
<dbReference type="VEuPathDB" id="FungiDB:FUN_019644"/>
<dbReference type="Gene3D" id="1.20.5.190">
    <property type="match status" value="1"/>
</dbReference>
<sequence length="131" mass="15021">MSIYLVENICKQQIKNPVKIFAFNFGKWESLESKDYQAKKCHGHLHVHIKPEVLIAFETARTDVMYGKIGQPKQYGIQNCIELETHCLLSSEMGQVIEEISGLRSETNELKTEINGMNQKLDEILKLIQKG</sequence>
<dbReference type="Proteomes" id="UP000233469">
    <property type="component" value="Unassembled WGS sequence"/>
</dbReference>
<dbReference type="EMBL" id="LLXL01002991">
    <property type="protein sequence ID" value="PKK59571.1"/>
    <property type="molecule type" value="Genomic_DNA"/>
</dbReference>
<evidence type="ECO:0000313" key="2">
    <source>
        <dbReference type="EMBL" id="PKK59571.1"/>
    </source>
</evidence>
<reference evidence="2 3" key="2">
    <citation type="submission" date="2017-10" db="EMBL/GenBank/DDBJ databases">
        <title>Extensive intraspecific genome diversity in a model arbuscular mycorrhizal fungus.</title>
        <authorList>
            <person name="Chen E.C.H."/>
            <person name="Morin E."/>
            <person name="Baudet D."/>
            <person name="Noel J."/>
            <person name="Ndikumana S."/>
            <person name="Charron P."/>
            <person name="St-Onge C."/>
            <person name="Giorgi J."/>
            <person name="Grigoriev I.V."/>
            <person name="Roux C."/>
            <person name="Martin F.M."/>
            <person name="Corradi N."/>
        </authorList>
    </citation>
    <scope>NUCLEOTIDE SEQUENCE [LARGE SCALE GENOMIC DNA]</scope>
    <source>
        <strain evidence="2 3">C2</strain>
    </source>
</reference>
<comment type="caution">
    <text evidence="2">The sequence shown here is derived from an EMBL/GenBank/DDBJ whole genome shotgun (WGS) entry which is preliminary data.</text>
</comment>
<keyword evidence="1" id="KW-0175">Coiled coil</keyword>
<protein>
    <submittedName>
        <fullName evidence="2">Uncharacterized protein</fullName>
    </submittedName>
</protein>
<dbReference type="VEuPathDB" id="FungiDB:RhiirFUN_011328"/>
<dbReference type="VEuPathDB" id="FungiDB:RhiirA1_464127"/>
<evidence type="ECO:0000313" key="3">
    <source>
        <dbReference type="Proteomes" id="UP000233469"/>
    </source>
</evidence>
<dbReference type="OrthoDB" id="2395269at2759"/>